<proteinExistence type="predicted"/>
<dbReference type="RefSeq" id="WP_283712223.1">
    <property type="nucleotide sequence ID" value="NZ_JASJEW010000001.1"/>
</dbReference>
<evidence type="ECO:0000313" key="2">
    <source>
        <dbReference type="Proteomes" id="UP001431693"/>
    </source>
</evidence>
<name>A0ABT6ZHS0_9ACTN</name>
<reference evidence="1" key="1">
    <citation type="submission" date="2023-05" db="EMBL/GenBank/DDBJ databases">
        <title>[olsenella] sp. nov., isolated from a pig farm feces dump.</title>
        <authorList>
            <person name="Chang Y.-H."/>
        </authorList>
    </citation>
    <scope>NUCLEOTIDE SEQUENCE</scope>
    <source>
        <strain evidence="1">YH-ols2217</strain>
    </source>
</reference>
<evidence type="ECO:0008006" key="3">
    <source>
        <dbReference type="Google" id="ProtNLM"/>
    </source>
</evidence>
<evidence type="ECO:0000313" key="1">
    <source>
        <dbReference type="EMBL" id="MDJ1128579.1"/>
    </source>
</evidence>
<gene>
    <name evidence="1" type="ORF">QJ043_00560</name>
</gene>
<keyword evidence="2" id="KW-1185">Reference proteome</keyword>
<dbReference type="Proteomes" id="UP001431693">
    <property type="component" value="Unassembled WGS sequence"/>
</dbReference>
<organism evidence="1 2">
    <name type="scientific">Kribbibacterium absianum</name>
    <dbReference type="NCBI Taxonomy" id="3044210"/>
    <lineage>
        <taxon>Bacteria</taxon>
        <taxon>Bacillati</taxon>
        <taxon>Actinomycetota</taxon>
        <taxon>Coriobacteriia</taxon>
        <taxon>Coriobacteriales</taxon>
        <taxon>Kribbibacteriaceae</taxon>
        <taxon>Kribbibacterium</taxon>
    </lineage>
</organism>
<dbReference type="EMBL" id="JASJEX010000001">
    <property type="protein sequence ID" value="MDJ1128579.1"/>
    <property type="molecule type" value="Genomic_DNA"/>
</dbReference>
<protein>
    <recommendedName>
        <fullName evidence="3">DUF559 domain-containing protein</fullName>
    </recommendedName>
</protein>
<sequence length="379" mass="42215">MYCLCHLSAHALHHCDGMTFYAFASPDEELDAFRSCQSTKQGRDKINAWAPMQETALSRLLFENRGLRASLYPRPIARKKRAPEPTAAEKNAQHERFVTVLSALAARATASQRLSLLVPERKHAHHVQGLSPHVLGFKPPAGSFWRAGSATNELLVCSPELHLVLRAAKLPVLDLALLVCSYCGKYDQRPEFKRGLKSREAALTSRERLAAYINKLPEGLPAARRLQTALALAFDNAWSPREAGLAMIASLPQEMGGPGLPRPNLNAEVVLSKEGRAILGRETMHPDLLWEEQRVAAEYDSASNHPEDETGERDRNRLNALEESGIAAIPVTPALARTPERTLSLVRRLERELGVPEGPVNRKRFSEAHKAWLTFRFVW</sequence>
<comment type="caution">
    <text evidence="1">The sequence shown here is derived from an EMBL/GenBank/DDBJ whole genome shotgun (WGS) entry which is preliminary data.</text>
</comment>
<accession>A0ABT6ZHS0</accession>